<dbReference type="KEGG" id="hbl:XJ32_03645"/>
<evidence type="ECO:0000313" key="1">
    <source>
        <dbReference type="EMBL" id="AQQ59332.1"/>
    </source>
</evidence>
<evidence type="ECO:0000313" key="2">
    <source>
        <dbReference type="Proteomes" id="UP000188298"/>
    </source>
</evidence>
<protein>
    <submittedName>
        <fullName evidence="1">Uncharacterized protein</fullName>
    </submittedName>
</protein>
<dbReference type="EMBL" id="CP019645">
    <property type="protein sequence ID" value="AQQ59332.1"/>
    <property type="molecule type" value="Genomic_DNA"/>
</dbReference>
<reference evidence="1 2" key="1">
    <citation type="submission" date="2017-02" db="EMBL/GenBank/DDBJ databases">
        <title>Whole genome sequencing of Helicobacter bilis strain AAQJH.</title>
        <authorList>
            <person name="Conlan S."/>
            <person name="Thomas P.J."/>
            <person name="Mullikin J."/>
            <person name="Palmore T.N."/>
            <person name="Frank K.M."/>
            <person name="Segre J.A."/>
        </authorList>
    </citation>
    <scope>NUCLEOTIDE SEQUENCE [LARGE SCALE GENOMIC DNA]</scope>
    <source>
        <strain evidence="1 2">AAQJH</strain>
    </source>
</reference>
<dbReference type="Proteomes" id="UP000188298">
    <property type="component" value="Chromosome"/>
</dbReference>
<name>A0A1Q2LH80_9HELI</name>
<accession>A0A1Q2LH80</accession>
<dbReference type="RefSeq" id="WP_077388386.1">
    <property type="nucleotide sequence ID" value="NZ_CP019645.1"/>
</dbReference>
<sequence>MQYYFKEFQNLTSYLDSKADDKIHYKEQQLSDFTLLQTKINSFFTEHENEAKQQEKDLEQQQYYTDFIEWYIIDRKMRNIDYMRKSLHDKYKNNTLHEYLEKYDNTALIDYKVHLRLLEKEKQKQNANTQENALNKKGLER</sequence>
<gene>
    <name evidence="1" type="ORF">XJ32_03645</name>
</gene>
<proteinExistence type="predicted"/>
<organism evidence="1 2">
    <name type="scientific">Helicobacter bilis</name>
    <dbReference type="NCBI Taxonomy" id="37372"/>
    <lineage>
        <taxon>Bacteria</taxon>
        <taxon>Pseudomonadati</taxon>
        <taxon>Campylobacterota</taxon>
        <taxon>Epsilonproteobacteria</taxon>
        <taxon>Campylobacterales</taxon>
        <taxon>Helicobacteraceae</taxon>
        <taxon>Helicobacter</taxon>
    </lineage>
</organism>
<dbReference type="AlphaFoldDB" id="A0A1Q2LH80"/>